<gene>
    <name evidence="6" type="ORF">B2A_10701</name>
</gene>
<dbReference type="EMBL" id="AUZZ01007703">
    <property type="protein sequence ID" value="EQD41389.1"/>
    <property type="molecule type" value="Genomic_DNA"/>
</dbReference>
<reference evidence="6" key="1">
    <citation type="submission" date="2013-08" db="EMBL/GenBank/DDBJ databases">
        <authorList>
            <person name="Mendez C."/>
            <person name="Richter M."/>
            <person name="Ferrer M."/>
            <person name="Sanchez J."/>
        </authorList>
    </citation>
    <scope>NUCLEOTIDE SEQUENCE</scope>
</reference>
<comment type="similarity">
    <text evidence="1">Belongs to the ABC transporter superfamily.</text>
</comment>
<dbReference type="Pfam" id="PF00005">
    <property type="entry name" value="ABC_tran"/>
    <property type="match status" value="1"/>
</dbReference>
<keyword evidence="4 6" id="KW-0067">ATP-binding</keyword>
<dbReference type="PROSITE" id="PS50893">
    <property type="entry name" value="ABC_TRANSPORTER_2"/>
    <property type="match status" value="1"/>
</dbReference>
<organism evidence="6">
    <name type="scientific">mine drainage metagenome</name>
    <dbReference type="NCBI Taxonomy" id="410659"/>
    <lineage>
        <taxon>unclassified sequences</taxon>
        <taxon>metagenomes</taxon>
        <taxon>ecological metagenomes</taxon>
    </lineage>
</organism>
<dbReference type="InterPro" id="IPR027417">
    <property type="entry name" value="P-loop_NTPase"/>
</dbReference>
<evidence type="ECO:0000256" key="2">
    <source>
        <dbReference type="ARBA" id="ARBA00022448"/>
    </source>
</evidence>
<dbReference type="SMART" id="SM00382">
    <property type="entry name" value="AAA"/>
    <property type="match status" value="1"/>
</dbReference>
<dbReference type="InterPro" id="IPR003439">
    <property type="entry name" value="ABC_transporter-like_ATP-bd"/>
</dbReference>
<keyword evidence="2" id="KW-0813">Transport</keyword>
<evidence type="ECO:0000256" key="4">
    <source>
        <dbReference type="ARBA" id="ARBA00022840"/>
    </source>
</evidence>
<name>T1AKU1_9ZZZZ</name>
<keyword evidence="3" id="KW-0547">Nucleotide-binding</keyword>
<comment type="caution">
    <text evidence="6">The sequence shown here is derived from an EMBL/GenBank/DDBJ whole genome shotgun (WGS) entry which is preliminary data.</text>
</comment>
<evidence type="ECO:0000256" key="1">
    <source>
        <dbReference type="ARBA" id="ARBA00005417"/>
    </source>
</evidence>
<evidence type="ECO:0000313" key="6">
    <source>
        <dbReference type="EMBL" id="EQD41389.1"/>
    </source>
</evidence>
<dbReference type="InterPro" id="IPR003593">
    <property type="entry name" value="AAA+_ATPase"/>
</dbReference>
<accession>T1AKU1</accession>
<dbReference type="PANTHER" id="PTHR42711:SF5">
    <property type="entry name" value="ABC TRANSPORTER ATP-BINDING PROTEIN NATA"/>
    <property type="match status" value="1"/>
</dbReference>
<evidence type="ECO:0000256" key="3">
    <source>
        <dbReference type="ARBA" id="ARBA00022741"/>
    </source>
</evidence>
<dbReference type="GO" id="GO:0005524">
    <property type="term" value="F:ATP binding"/>
    <property type="evidence" value="ECO:0007669"/>
    <property type="project" value="UniProtKB-KW"/>
</dbReference>
<dbReference type="SUPFAM" id="SSF52540">
    <property type="entry name" value="P-loop containing nucleoside triphosphate hydrolases"/>
    <property type="match status" value="1"/>
</dbReference>
<dbReference type="PANTHER" id="PTHR42711">
    <property type="entry name" value="ABC TRANSPORTER ATP-BINDING PROTEIN"/>
    <property type="match status" value="1"/>
</dbReference>
<protein>
    <submittedName>
        <fullName evidence="6">ABC transporter ATP-binding protein</fullName>
    </submittedName>
</protein>
<dbReference type="InterPro" id="IPR050763">
    <property type="entry name" value="ABC_transporter_ATP-binding"/>
</dbReference>
<reference evidence="6" key="2">
    <citation type="journal article" date="2014" name="ISME J.">
        <title>Microbial stratification in low pH oxic and suboxic macroscopic growths along an acid mine drainage.</title>
        <authorList>
            <person name="Mendez-Garcia C."/>
            <person name="Mesa V."/>
            <person name="Sprenger R.R."/>
            <person name="Richter M."/>
            <person name="Diez M.S."/>
            <person name="Solano J."/>
            <person name="Bargiela R."/>
            <person name="Golyshina O.V."/>
            <person name="Manteca A."/>
            <person name="Ramos J.L."/>
            <person name="Gallego J.R."/>
            <person name="Llorente I."/>
            <person name="Martins Dos Santos V.A."/>
            <person name="Jensen O.N."/>
            <person name="Pelaez A.I."/>
            <person name="Sanchez J."/>
            <person name="Ferrer M."/>
        </authorList>
    </citation>
    <scope>NUCLEOTIDE SEQUENCE</scope>
</reference>
<dbReference type="AlphaFoldDB" id="T1AKU1"/>
<evidence type="ECO:0000259" key="5">
    <source>
        <dbReference type="PROSITE" id="PS50893"/>
    </source>
</evidence>
<feature type="domain" description="ABC transporter" evidence="5">
    <location>
        <begin position="10"/>
        <end position="261"/>
    </location>
</feature>
<sequence>MEEKKQEPVIVAEGIYKSFKSYETKHGGGFMSSFRRKYKTVEALKGVNLSVNRGEMVALLGKNGSGKSTLIKILTGVLHPDSGKARVLGIDPWSRRTELAMRIGVVFGAHDQLYWNIPALDTFEFRRQLYGIGPREYRERLNYFVKILNLKDVYKRQVRELSLGERMKCNFVASVLHLPEVVFLDEPTIGIDLPSSFALRDALLDINKRYGTTFLIATHVIDDVKILARSMSIMDKGKVIYKGDRKGISHMFGDMREVTAYSKSRLRVPKIRGIRVVEHTDDYLKFEVKGSRITDKSLGAFLTSKKIVDFSVSEPELSNILHKFYTTKAKDEGNAK</sequence>
<proteinExistence type="inferred from homology"/>
<dbReference type="GO" id="GO:0016887">
    <property type="term" value="F:ATP hydrolysis activity"/>
    <property type="evidence" value="ECO:0007669"/>
    <property type="project" value="InterPro"/>
</dbReference>
<dbReference type="Gene3D" id="3.40.50.300">
    <property type="entry name" value="P-loop containing nucleotide triphosphate hydrolases"/>
    <property type="match status" value="1"/>
</dbReference>